<reference evidence="2" key="1">
    <citation type="submission" date="2022-07" db="EMBL/GenBank/DDBJ databases">
        <title>Genome analysis of Parmales, a sister group of diatoms, reveals the evolutionary specialization of diatoms from phago-mixotrophs to photoautotrophs.</title>
        <authorList>
            <person name="Ban H."/>
            <person name="Sato S."/>
            <person name="Yoshikawa S."/>
            <person name="Kazumasa Y."/>
            <person name="Nakamura Y."/>
            <person name="Ichinomiya M."/>
            <person name="Saitoh K."/>
            <person name="Sato N."/>
            <person name="Blanc-Mathieu R."/>
            <person name="Endo H."/>
            <person name="Kuwata A."/>
            <person name="Ogata H."/>
        </authorList>
    </citation>
    <scope>NUCLEOTIDE SEQUENCE</scope>
</reference>
<keyword evidence="1" id="KW-0472">Membrane</keyword>
<keyword evidence="1" id="KW-0812">Transmembrane</keyword>
<organism evidence="2 3">
    <name type="scientific">Triparma retinervis</name>
    <dbReference type="NCBI Taxonomy" id="2557542"/>
    <lineage>
        <taxon>Eukaryota</taxon>
        <taxon>Sar</taxon>
        <taxon>Stramenopiles</taxon>
        <taxon>Ochrophyta</taxon>
        <taxon>Bolidophyceae</taxon>
        <taxon>Parmales</taxon>
        <taxon>Triparmaceae</taxon>
        <taxon>Triparma</taxon>
    </lineage>
</organism>
<keyword evidence="1" id="KW-1133">Transmembrane helix</keyword>
<proteinExistence type="predicted"/>
<evidence type="ECO:0000313" key="3">
    <source>
        <dbReference type="Proteomes" id="UP001165082"/>
    </source>
</evidence>
<protein>
    <submittedName>
        <fullName evidence="2">Uncharacterized protein</fullName>
    </submittedName>
</protein>
<comment type="caution">
    <text evidence="2">The sequence shown here is derived from an EMBL/GenBank/DDBJ whole genome shotgun (WGS) entry which is preliminary data.</text>
</comment>
<name>A0A9W7AH78_9STRA</name>
<dbReference type="Proteomes" id="UP001165082">
    <property type="component" value="Unassembled WGS sequence"/>
</dbReference>
<evidence type="ECO:0000256" key="1">
    <source>
        <dbReference type="SAM" id="Phobius"/>
    </source>
</evidence>
<dbReference type="OrthoDB" id="64747at2759"/>
<feature type="transmembrane region" description="Helical" evidence="1">
    <location>
        <begin position="185"/>
        <end position="205"/>
    </location>
</feature>
<dbReference type="EMBL" id="BRXZ01001302">
    <property type="protein sequence ID" value="GMH67705.1"/>
    <property type="molecule type" value="Genomic_DNA"/>
</dbReference>
<sequence length="226" mass="24378">MVTKSGSSSVSIAQDHERFNLKGLLEEKIGDSLGEHVFFLLPPVGKDLDGVTAMAPKLKAVKSAMEGEGNIAEIKNYVFGGVDAGKIESLLGDRGTVEVVKGLGNFREGLIQKGKILVVQLEAGESAKNVDKVVSKTMRGGNARTVYLASQSTDAELTQRRTERRLANDANGSDSTYYVAMTPNILAGILFGFLFVFVTIIGMTCMNDIEGQTVFVERMPHVGKEF</sequence>
<evidence type="ECO:0000313" key="2">
    <source>
        <dbReference type="EMBL" id="GMH67705.1"/>
    </source>
</evidence>
<dbReference type="AlphaFoldDB" id="A0A9W7AH78"/>
<keyword evidence="3" id="KW-1185">Reference proteome</keyword>
<gene>
    <name evidence="2" type="ORF">TrRE_jg10537</name>
</gene>
<accession>A0A9W7AH78</accession>